<dbReference type="Gene3D" id="3.40.50.300">
    <property type="entry name" value="P-loop containing nucleotide triphosphate hydrolases"/>
    <property type="match status" value="2"/>
</dbReference>
<name>A0ABM7YD32_9EURY</name>
<dbReference type="PANTHER" id="PTHR43788">
    <property type="entry name" value="DNA2/NAM7 HELICASE FAMILY MEMBER"/>
    <property type="match status" value="1"/>
</dbReference>
<evidence type="ECO:0000259" key="7">
    <source>
        <dbReference type="Pfam" id="PF13087"/>
    </source>
</evidence>
<dbReference type="InterPro" id="IPR004483">
    <property type="entry name" value="SMUBP-2/Hcs1-like"/>
</dbReference>
<accession>A0ABM7YD32</accession>
<proteinExistence type="inferred from homology"/>
<protein>
    <submittedName>
        <fullName evidence="8">ATPase AAA</fullName>
    </submittedName>
</protein>
<dbReference type="InterPro" id="IPR047187">
    <property type="entry name" value="SF1_C_Upf1"/>
</dbReference>
<comment type="similarity">
    <text evidence="1">Belongs to the DNA2/NAM7 helicase family.</text>
</comment>
<dbReference type="InterPro" id="IPR041679">
    <property type="entry name" value="DNA2/NAM7-like_C"/>
</dbReference>
<keyword evidence="9" id="KW-1185">Reference proteome</keyword>
<dbReference type="InterPro" id="IPR027417">
    <property type="entry name" value="P-loop_NTPase"/>
</dbReference>
<dbReference type="InterPro" id="IPR050534">
    <property type="entry name" value="Coronavir_polyprotein_1ab"/>
</dbReference>
<feature type="domain" description="DNA2/NAM7 helicase-like C-terminal" evidence="7">
    <location>
        <begin position="426"/>
        <end position="625"/>
    </location>
</feature>
<evidence type="ECO:0000256" key="5">
    <source>
        <dbReference type="ARBA" id="ARBA00022840"/>
    </source>
</evidence>
<organism evidence="8 9">
    <name type="scientific">Methanothermobacter tenebrarum</name>
    <dbReference type="NCBI Taxonomy" id="680118"/>
    <lineage>
        <taxon>Archaea</taxon>
        <taxon>Methanobacteriati</taxon>
        <taxon>Methanobacteriota</taxon>
        <taxon>Methanomada group</taxon>
        <taxon>Methanobacteria</taxon>
        <taxon>Methanobacteriales</taxon>
        <taxon>Methanobacteriaceae</taxon>
        <taxon>Methanothermobacter</taxon>
    </lineage>
</organism>
<dbReference type="EMBL" id="AP025698">
    <property type="protein sequence ID" value="BDH80005.1"/>
    <property type="molecule type" value="Genomic_DNA"/>
</dbReference>
<dbReference type="Gene3D" id="2.40.30.270">
    <property type="match status" value="1"/>
</dbReference>
<evidence type="ECO:0000256" key="1">
    <source>
        <dbReference type="ARBA" id="ARBA00007913"/>
    </source>
</evidence>
<dbReference type="GeneID" id="71965914"/>
<dbReference type="Pfam" id="PF13086">
    <property type="entry name" value="AAA_11"/>
    <property type="match status" value="1"/>
</dbReference>
<dbReference type="NCBIfam" id="TIGR00376">
    <property type="entry name" value="IGHMBP2 family helicase"/>
    <property type="match status" value="1"/>
</dbReference>
<keyword evidence="3" id="KW-0378">Hydrolase</keyword>
<reference evidence="8 9" key="1">
    <citation type="submission" date="2022-04" db="EMBL/GenBank/DDBJ databases">
        <title>Complete genome of Methanothermobacter tenebrarum strain RMAS.</title>
        <authorList>
            <person name="Nakamura K."/>
            <person name="Oshima K."/>
            <person name="Hattori M."/>
            <person name="Kamagata Y."/>
            <person name="Takamizawa K."/>
        </authorList>
    </citation>
    <scope>NUCLEOTIDE SEQUENCE [LARGE SCALE GENOMIC DNA]</scope>
    <source>
        <strain evidence="8 9">RMAS</strain>
    </source>
</reference>
<sequence length="664" mass="75682">MQIKVKEYVKRLLELVEMERKAEIEAMISEIRRLSASKREKIGRAINNLDGKVLGRELGFTLVKYGRKKPIETEISVGDLVLISRGNPLRSDLTGTVAQKGGRFIIVALERVPRWALKNVRIDLYANDITFQRMEDNLKKLNRNTYNVLEFLLGKRKPTKVRRVEFELEDENLNNSQREAISRALASKDFFLIHGPFGTGKTRTLIELILQEVKRGGKLLVTAESNMAVDNILEGLDGKVECVRLGHPQRVSRENIEKSLAYKVENHPDYEKISELEEKVQEVIGEREKYHKPTPALRRGLSDRQILANAMKRRGSRGISPNVMISMAKWIKANRRIDRLYQMMEDIENNIVADILEETPVILSTNSSAALEYLDGVSFDLIVVDEASQATIPSILIPLSRGGRFVLAGDHKQLPPTILNQDAVELEKTLFEELIRLYPYKAYMLDVQYRMNPQLMEFPNMEFYDNRIKAAPGLEDFTIEDLVDDTSCGWELGRELLDPGKPLLFIDTADMEGKFERRVKGSPSLQNQLEADLAVIVSNFFIRRGVKPSDIGIITPYDDQVDLISSHAKVEVNTVDGYQGREKEIIIISMVRSNKEGRIGFLSDLRRLNVSLTRARRKLVIIGDSDTLQAHPSYRRLIRYSIGRGFYYRLGVESVRTSLSNFSG</sequence>
<evidence type="ECO:0000256" key="4">
    <source>
        <dbReference type="ARBA" id="ARBA00022806"/>
    </source>
</evidence>
<evidence type="ECO:0000313" key="9">
    <source>
        <dbReference type="Proteomes" id="UP000831817"/>
    </source>
</evidence>
<dbReference type="CDD" id="cd18808">
    <property type="entry name" value="SF1_C_Upf1"/>
    <property type="match status" value="1"/>
</dbReference>
<gene>
    <name evidence="8" type="ORF">MTTB_13840</name>
</gene>
<dbReference type="Proteomes" id="UP000831817">
    <property type="component" value="Chromosome"/>
</dbReference>
<keyword evidence="4" id="KW-0347">Helicase</keyword>
<evidence type="ECO:0000256" key="3">
    <source>
        <dbReference type="ARBA" id="ARBA00022801"/>
    </source>
</evidence>
<evidence type="ECO:0000313" key="8">
    <source>
        <dbReference type="EMBL" id="BDH80005.1"/>
    </source>
</evidence>
<dbReference type="SUPFAM" id="SSF52540">
    <property type="entry name" value="P-loop containing nucleoside triphosphate hydrolases"/>
    <property type="match status" value="1"/>
</dbReference>
<dbReference type="InterPro" id="IPR041677">
    <property type="entry name" value="DNA2/NAM7_AAA_11"/>
</dbReference>
<keyword evidence="2" id="KW-0547">Nucleotide-binding</keyword>
<keyword evidence="5" id="KW-0067">ATP-binding</keyword>
<dbReference type="PANTHER" id="PTHR43788:SF8">
    <property type="entry name" value="DNA-BINDING PROTEIN SMUBP-2"/>
    <property type="match status" value="1"/>
</dbReference>
<evidence type="ECO:0000256" key="2">
    <source>
        <dbReference type="ARBA" id="ARBA00022741"/>
    </source>
</evidence>
<evidence type="ECO:0000259" key="6">
    <source>
        <dbReference type="Pfam" id="PF13086"/>
    </source>
</evidence>
<dbReference type="RefSeq" id="WP_428343365.1">
    <property type="nucleotide sequence ID" value="NZ_AP025698.1"/>
</dbReference>
<feature type="domain" description="DNA2/NAM7 helicase helicase" evidence="6">
    <location>
        <begin position="172"/>
        <end position="420"/>
    </location>
</feature>
<dbReference type="Pfam" id="PF13087">
    <property type="entry name" value="AAA_12"/>
    <property type="match status" value="1"/>
</dbReference>